<name>D9S2X6_THEOJ</name>
<dbReference type="Proteomes" id="UP000000272">
    <property type="component" value="Chromosome"/>
</dbReference>
<keyword evidence="2" id="KW-1185">Reference proteome</keyword>
<gene>
    <name evidence="1" type="ordered locus">Toce_0991</name>
</gene>
<evidence type="ECO:0000313" key="1">
    <source>
        <dbReference type="EMBL" id="ADL07753.1"/>
    </source>
</evidence>
<dbReference type="EMBL" id="CP002131">
    <property type="protein sequence ID" value="ADL07753.1"/>
    <property type="molecule type" value="Genomic_DNA"/>
</dbReference>
<reference evidence="1 2" key="1">
    <citation type="journal article" date="2010" name="Stand. Genomic Sci.">
        <title>Complete genome sequence of Thermosediminibacter oceani type strain (JW/IW-1228P).</title>
        <authorList>
            <person name="Pitluck S."/>
            <person name="Yasawong M."/>
            <person name="Munk C."/>
            <person name="Nolan M."/>
            <person name="Lapidus A."/>
            <person name="Lucas S."/>
            <person name="Glavina Del Rio T."/>
            <person name="Tice H."/>
            <person name="Cheng J.F."/>
            <person name="Bruce D."/>
            <person name="Detter C."/>
            <person name="Tapia R."/>
            <person name="Han C."/>
            <person name="Goodwin L."/>
            <person name="Liolios K."/>
            <person name="Ivanova N."/>
            <person name="Mavromatis K."/>
            <person name="Mikhailova N."/>
            <person name="Pati A."/>
            <person name="Chen A."/>
            <person name="Palaniappan K."/>
            <person name="Land M."/>
            <person name="Hauser L."/>
            <person name="Chang Y.J."/>
            <person name="Jeffries C.D."/>
            <person name="Rohde M."/>
            <person name="Spring S."/>
            <person name="Sikorski J."/>
            <person name="Goker M."/>
            <person name="Woyke T."/>
            <person name="Bristow J."/>
            <person name="Eisen J.A."/>
            <person name="Markowitz V."/>
            <person name="Hugenholtz P."/>
            <person name="Kyrpides N.C."/>
            <person name="Klenk H.P."/>
        </authorList>
    </citation>
    <scope>NUCLEOTIDE SEQUENCE [LARGE SCALE GENOMIC DNA]</scope>
    <source>
        <strain evidence="2">ATCC BAA-1034 / DSM 16646 / JW/IW-1228P</strain>
    </source>
</reference>
<dbReference type="RefSeq" id="WP_013275793.1">
    <property type="nucleotide sequence ID" value="NC_014377.1"/>
</dbReference>
<organism evidence="1 2">
    <name type="scientific">Thermosediminibacter oceani (strain ATCC BAA-1034 / DSM 16646 / JW/IW-1228P)</name>
    <dbReference type="NCBI Taxonomy" id="555079"/>
    <lineage>
        <taxon>Bacteria</taxon>
        <taxon>Bacillati</taxon>
        <taxon>Bacillota</taxon>
        <taxon>Clostridia</taxon>
        <taxon>Thermosediminibacterales</taxon>
        <taxon>Thermosediminibacteraceae</taxon>
        <taxon>Thermosediminibacter</taxon>
    </lineage>
</organism>
<evidence type="ECO:0000313" key="2">
    <source>
        <dbReference type="Proteomes" id="UP000000272"/>
    </source>
</evidence>
<proteinExistence type="predicted"/>
<dbReference type="KEGG" id="toc:Toce_0991"/>
<protein>
    <submittedName>
        <fullName evidence="1">Uncharacterized protein</fullName>
    </submittedName>
</protein>
<dbReference type="AlphaFoldDB" id="D9S2X6"/>
<dbReference type="STRING" id="555079.Toce_0991"/>
<dbReference type="eggNOG" id="ENOG5032Y8Z">
    <property type="taxonomic scope" value="Bacteria"/>
</dbReference>
<accession>D9S2X6</accession>
<dbReference type="HOGENOM" id="CLU_1659905_0_0_9"/>
<sequence>MELKELLGEELFNQVMAKVGDHKIDIVSNGQWIPKSKFDEVITEKNQYKAQVEKLSKYKPVEKSDAEKALEEREKALFQKEVELILKEHGLEDFKDFFVVNSIDELKPKIEAFKKILDSQKLNNSYKPSDHKNNDAYSRYASEKNAVGMIGAKLSKLFS</sequence>